<comment type="domain">
    <text evidence="5">The Q motif is unique to and characteristic of the DEAD box family of RNA helicases and controls ATP binding and hydrolysis.</text>
</comment>
<dbReference type="OrthoDB" id="9984275at2759"/>
<evidence type="ECO:0000256" key="4">
    <source>
        <dbReference type="ARBA" id="ARBA00022884"/>
    </source>
</evidence>
<keyword evidence="2 5" id="KW-0378">Hydrolase</keyword>
<dbReference type="InterPro" id="IPR014001">
    <property type="entry name" value="Helicase_ATP-bd"/>
</dbReference>
<gene>
    <name evidence="7" type="ORF">NEOLI_002168</name>
</gene>
<evidence type="ECO:0000313" key="8">
    <source>
        <dbReference type="Proteomes" id="UP000186594"/>
    </source>
</evidence>
<dbReference type="GO" id="GO:0016787">
    <property type="term" value="F:hydrolase activity"/>
    <property type="evidence" value="ECO:0007669"/>
    <property type="project" value="UniProtKB-KW"/>
</dbReference>
<keyword evidence="3 5" id="KW-0067">ATP-binding</keyword>
<dbReference type="Gene3D" id="3.40.50.300">
    <property type="entry name" value="P-loop containing nucleotide triphosphate hydrolases"/>
    <property type="match status" value="2"/>
</dbReference>
<accession>A0A1U7LSR9</accession>
<evidence type="ECO:0000259" key="6">
    <source>
        <dbReference type="PROSITE" id="PS51192"/>
    </source>
</evidence>
<dbReference type="SUPFAM" id="SSF52540">
    <property type="entry name" value="P-loop containing nucleoside triphosphate hydrolases"/>
    <property type="match status" value="1"/>
</dbReference>
<comment type="catalytic activity">
    <reaction evidence="5">
        <text>ATP + H2O = ADP + phosphate + H(+)</text>
        <dbReference type="Rhea" id="RHEA:13065"/>
        <dbReference type="ChEBI" id="CHEBI:15377"/>
        <dbReference type="ChEBI" id="CHEBI:15378"/>
        <dbReference type="ChEBI" id="CHEBI:30616"/>
        <dbReference type="ChEBI" id="CHEBI:43474"/>
        <dbReference type="ChEBI" id="CHEBI:456216"/>
        <dbReference type="EC" id="3.6.4.13"/>
    </reaction>
</comment>
<keyword evidence="1 5" id="KW-0547">Nucleotide-binding</keyword>
<comment type="caution">
    <text evidence="7">The sequence shown here is derived from an EMBL/GenBank/DDBJ whole genome shotgun (WGS) entry which is preliminary data.</text>
</comment>
<sequence length="546" mass="61914">MILRSGSKSLYTCWRCQTRGIGSKFPSAHSLLSMEKNAESMEKITEKRKKHESPREPLRLDSMEAASFLDVHIKPQLVATLQTAFPEVKKPTEPQKQLLLALHHKYNLILRSHAGTGKSLALLLYLLSTQRVSHKDPATSLSFLSISCLLLVPSGDLAIQCKSWAYKLLGNLPEKERVVQILFRGSKEEESEQDQYHSIHPRPHLLIATPTRLLDLISNNIRFDFRDLRILALDEADLLIEPLKKYALEKEIQKRKHHVPPAEILINYVLQQQEMWATYAKLPNIHFVAISATANQRLAAQIYKNKWVRAISTIGMDPPGGVWGWDLRIPKSIQHSVLLSSTSLDATLPTTTHFNKTIEDNIQRKELLDQAWREGKDIEPKPKFDERWISAIVKILKHENTRNAIIFLHHQLSLNKLRQGLNDEGIETKLDMKTHKDKVMIAHPRAVRGLDLDISLAICLGLPQGGTEYIHISGRVGRTGRPGKVITIISEGEAKEMAELLLKIGCRSTTYWVQHDKSSTHILTSTPKNQEDLENQGESDINFVGT</sequence>
<comment type="function">
    <text evidence="5">RNA helicase.</text>
</comment>
<dbReference type="PANTHER" id="PTHR24031">
    <property type="entry name" value="RNA HELICASE"/>
    <property type="match status" value="1"/>
</dbReference>
<dbReference type="STRING" id="1198029.A0A1U7LSR9"/>
<name>A0A1U7LSR9_NEOID</name>
<keyword evidence="5 7" id="KW-0347">Helicase</keyword>
<dbReference type="EC" id="3.6.4.13" evidence="5"/>
<dbReference type="GO" id="GO:0003724">
    <property type="term" value="F:RNA helicase activity"/>
    <property type="evidence" value="ECO:0007669"/>
    <property type="project" value="UniProtKB-EC"/>
</dbReference>
<dbReference type="InterPro" id="IPR011545">
    <property type="entry name" value="DEAD/DEAH_box_helicase_dom"/>
</dbReference>
<evidence type="ECO:0000256" key="1">
    <source>
        <dbReference type="ARBA" id="ARBA00022741"/>
    </source>
</evidence>
<feature type="domain" description="Helicase ATP-binding" evidence="6">
    <location>
        <begin position="99"/>
        <end position="312"/>
    </location>
</feature>
<dbReference type="OMA" id="RDEPRMM"/>
<dbReference type="InterPro" id="IPR001650">
    <property type="entry name" value="Helicase_C-like"/>
</dbReference>
<dbReference type="PROSITE" id="PS51192">
    <property type="entry name" value="HELICASE_ATP_BIND_1"/>
    <property type="match status" value="1"/>
</dbReference>
<reference evidence="7 8" key="1">
    <citation type="submission" date="2016-04" db="EMBL/GenBank/DDBJ databases">
        <title>Evolutionary innovation and constraint leading to complex multicellularity in the Ascomycota.</title>
        <authorList>
            <person name="Cisse O."/>
            <person name="Nguyen A."/>
            <person name="Hewitt D.A."/>
            <person name="Jedd G."/>
            <person name="Stajich J.E."/>
        </authorList>
    </citation>
    <scope>NUCLEOTIDE SEQUENCE [LARGE SCALE GENOMIC DNA]</scope>
    <source>
        <strain evidence="7 8">DAH-3</strain>
    </source>
</reference>
<dbReference type="Pfam" id="PF00271">
    <property type="entry name" value="Helicase_C"/>
    <property type="match status" value="1"/>
</dbReference>
<dbReference type="EMBL" id="LXFE01000330">
    <property type="protein sequence ID" value="OLL25715.1"/>
    <property type="molecule type" value="Genomic_DNA"/>
</dbReference>
<evidence type="ECO:0000256" key="2">
    <source>
        <dbReference type="ARBA" id="ARBA00022801"/>
    </source>
</evidence>
<evidence type="ECO:0000256" key="5">
    <source>
        <dbReference type="RuleBase" id="RU365068"/>
    </source>
</evidence>
<dbReference type="Pfam" id="PF00270">
    <property type="entry name" value="DEAD"/>
    <property type="match status" value="1"/>
</dbReference>
<dbReference type="GO" id="GO:0005524">
    <property type="term" value="F:ATP binding"/>
    <property type="evidence" value="ECO:0007669"/>
    <property type="project" value="UniProtKB-UniRule"/>
</dbReference>
<dbReference type="SMART" id="SM00487">
    <property type="entry name" value="DEXDc"/>
    <property type="match status" value="1"/>
</dbReference>
<dbReference type="GO" id="GO:0003723">
    <property type="term" value="F:RNA binding"/>
    <property type="evidence" value="ECO:0007669"/>
    <property type="project" value="UniProtKB-UniRule"/>
</dbReference>
<dbReference type="Proteomes" id="UP000186594">
    <property type="component" value="Unassembled WGS sequence"/>
</dbReference>
<dbReference type="AlphaFoldDB" id="A0A1U7LSR9"/>
<protein>
    <recommendedName>
        <fullName evidence="5">ATP-dependent RNA helicase</fullName>
        <ecNumber evidence="5">3.6.4.13</ecNumber>
    </recommendedName>
</protein>
<proteinExistence type="inferred from homology"/>
<comment type="similarity">
    <text evidence="5">Belongs to the DEAD box helicase family.</text>
</comment>
<keyword evidence="8" id="KW-1185">Reference proteome</keyword>
<evidence type="ECO:0000313" key="7">
    <source>
        <dbReference type="EMBL" id="OLL25715.1"/>
    </source>
</evidence>
<dbReference type="InterPro" id="IPR027417">
    <property type="entry name" value="P-loop_NTPase"/>
</dbReference>
<keyword evidence="4 5" id="KW-0694">RNA-binding</keyword>
<evidence type="ECO:0000256" key="3">
    <source>
        <dbReference type="ARBA" id="ARBA00022840"/>
    </source>
</evidence>
<organism evidence="7 8">
    <name type="scientific">Neolecta irregularis (strain DAH-3)</name>
    <dbReference type="NCBI Taxonomy" id="1198029"/>
    <lineage>
        <taxon>Eukaryota</taxon>
        <taxon>Fungi</taxon>
        <taxon>Dikarya</taxon>
        <taxon>Ascomycota</taxon>
        <taxon>Taphrinomycotina</taxon>
        <taxon>Neolectales</taxon>
        <taxon>Neolectaceae</taxon>
        <taxon>Neolecta</taxon>
    </lineage>
</organism>